<dbReference type="PANTHER" id="PTHR12916">
    <property type="entry name" value="CYTOCHROME C OXIDASE POLYPEPTIDE VIC-2"/>
    <property type="match status" value="1"/>
</dbReference>
<keyword evidence="2" id="KW-0732">Signal</keyword>
<dbReference type="OrthoDB" id="6085431at2759"/>
<reference evidence="7" key="1">
    <citation type="submission" date="2021-03" db="EMBL/GenBank/DDBJ databases">
        <authorList>
            <person name="Bekaert M."/>
        </authorList>
    </citation>
    <scope>NUCLEOTIDE SEQUENCE</scope>
</reference>
<keyword evidence="1 5" id="KW-0245">EGF-like domain</keyword>
<feature type="domain" description="EGF-like" evidence="6">
    <location>
        <begin position="142"/>
        <end position="172"/>
    </location>
</feature>
<keyword evidence="4 5" id="KW-1015">Disulfide bond</keyword>
<evidence type="ECO:0000256" key="5">
    <source>
        <dbReference type="PROSITE-ProRule" id="PRU00076"/>
    </source>
</evidence>
<keyword evidence="8" id="KW-1185">Reference proteome</keyword>
<evidence type="ECO:0000256" key="2">
    <source>
        <dbReference type="ARBA" id="ARBA00022729"/>
    </source>
</evidence>
<feature type="domain" description="EGF-like" evidence="6">
    <location>
        <begin position="176"/>
        <end position="206"/>
    </location>
</feature>
<sequence>MKLCSIRKYVSNTGHEWFDLGCSSQKVEYNIVNDIFVILRGRCIPIISVPVLGKRHVSTKTSSKFKKEAKSEKPSQTFRSTTETVVCEKCCTTDQCNARLLCESLDCDPNPCTHGVCKSSLRGYSCACHQGYYGSICDKNCDPDPCVHGICKSSLQGYHCTCQYGYDGSKCDQYCDPNPCVHGVCKSTLQGYSCTCESGYQGSKCDKYCDPNPCIHGVCSNSFRGYTLKCHHDYERN</sequence>
<dbReference type="InterPro" id="IPR001881">
    <property type="entry name" value="EGF-like_Ca-bd_dom"/>
</dbReference>
<name>A0A8S3RYW7_MYTED</name>
<proteinExistence type="predicted"/>
<dbReference type="EMBL" id="CAJPWZ010001396">
    <property type="protein sequence ID" value="CAG2213976.1"/>
    <property type="molecule type" value="Genomic_DNA"/>
</dbReference>
<dbReference type="SMART" id="SM00179">
    <property type="entry name" value="EGF_CA"/>
    <property type="match status" value="3"/>
</dbReference>
<protein>
    <submittedName>
        <fullName evidence="7">NOTCH1</fullName>
    </submittedName>
</protein>
<comment type="caution">
    <text evidence="7">The sequence shown here is derived from an EMBL/GenBank/DDBJ whole genome shotgun (WGS) entry which is preliminary data.</text>
</comment>
<evidence type="ECO:0000313" key="7">
    <source>
        <dbReference type="EMBL" id="CAG2213976.1"/>
    </source>
</evidence>
<feature type="disulfide bond" evidence="5">
    <location>
        <begin position="107"/>
        <end position="117"/>
    </location>
</feature>
<dbReference type="AlphaFoldDB" id="A0A8S3RYW7"/>
<dbReference type="SUPFAM" id="SSF57196">
    <property type="entry name" value="EGF/Laminin"/>
    <property type="match status" value="3"/>
</dbReference>
<feature type="domain" description="EGF-like" evidence="6">
    <location>
        <begin position="103"/>
        <end position="138"/>
    </location>
</feature>
<gene>
    <name evidence="7" type="ORF">MEDL_27868</name>
</gene>
<dbReference type="Pfam" id="PF00008">
    <property type="entry name" value="EGF"/>
    <property type="match status" value="2"/>
</dbReference>
<feature type="disulfide bond" evidence="5">
    <location>
        <begin position="128"/>
        <end position="137"/>
    </location>
</feature>
<keyword evidence="3" id="KW-0677">Repeat</keyword>
<accession>A0A8S3RYW7</accession>
<dbReference type="PANTHER" id="PTHR12916:SF4">
    <property type="entry name" value="UNINFLATABLE, ISOFORM C"/>
    <property type="match status" value="1"/>
</dbReference>
<evidence type="ECO:0000256" key="3">
    <source>
        <dbReference type="ARBA" id="ARBA00022737"/>
    </source>
</evidence>
<comment type="caution">
    <text evidence="5">Lacks conserved residue(s) required for the propagation of feature annotation.</text>
</comment>
<evidence type="ECO:0000256" key="4">
    <source>
        <dbReference type="ARBA" id="ARBA00023157"/>
    </source>
</evidence>
<dbReference type="Proteomes" id="UP000683360">
    <property type="component" value="Unassembled WGS sequence"/>
</dbReference>
<dbReference type="GO" id="GO:0005509">
    <property type="term" value="F:calcium ion binding"/>
    <property type="evidence" value="ECO:0007669"/>
    <property type="project" value="InterPro"/>
</dbReference>
<feature type="disulfide bond" evidence="5">
    <location>
        <begin position="162"/>
        <end position="171"/>
    </location>
</feature>
<evidence type="ECO:0000313" key="8">
    <source>
        <dbReference type="Proteomes" id="UP000683360"/>
    </source>
</evidence>
<dbReference type="FunFam" id="2.10.25.10:FF:000279">
    <property type="entry name" value="Neurogenic locus notch 1"/>
    <property type="match status" value="1"/>
</dbReference>
<dbReference type="PROSITE" id="PS50026">
    <property type="entry name" value="EGF_3"/>
    <property type="match status" value="3"/>
</dbReference>
<dbReference type="Gene3D" id="2.10.25.10">
    <property type="entry name" value="Laminin"/>
    <property type="match status" value="3"/>
</dbReference>
<organism evidence="7 8">
    <name type="scientific">Mytilus edulis</name>
    <name type="common">Blue mussel</name>
    <dbReference type="NCBI Taxonomy" id="6550"/>
    <lineage>
        <taxon>Eukaryota</taxon>
        <taxon>Metazoa</taxon>
        <taxon>Spiralia</taxon>
        <taxon>Lophotrochozoa</taxon>
        <taxon>Mollusca</taxon>
        <taxon>Bivalvia</taxon>
        <taxon>Autobranchia</taxon>
        <taxon>Pteriomorphia</taxon>
        <taxon>Mytilida</taxon>
        <taxon>Mytiloidea</taxon>
        <taxon>Mytilidae</taxon>
        <taxon>Mytilinae</taxon>
        <taxon>Mytilus</taxon>
    </lineage>
</organism>
<dbReference type="SMART" id="SM00181">
    <property type="entry name" value="EGF"/>
    <property type="match status" value="3"/>
</dbReference>
<feature type="disulfide bond" evidence="5">
    <location>
        <begin position="196"/>
        <end position="205"/>
    </location>
</feature>
<dbReference type="InterPro" id="IPR000742">
    <property type="entry name" value="EGF"/>
</dbReference>
<evidence type="ECO:0000259" key="6">
    <source>
        <dbReference type="PROSITE" id="PS50026"/>
    </source>
</evidence>
<dbReference type="PROSITE" id="PS00022">
    <property type="entry name" value="EGF_1"/>
    <property type="match status" value="3"/>
</dbReference>
<evidence type="ECO:0000256" key="1">
    <source>
        <dbReference type="ARBA" id="ARBA00022536"/>
    </source>
</evidence>